<dbReference type="AlphaFoldDB" id="A0A8S1XMI4"/>
<gene>
    <name evidence="1" type="ORF">POCTA_138.1.T1260151</name>
</gene>
<proteinExistence type="predicted"/>
<dbReference type="OrthoDB" id="60033at2759"/>
<keyword evidence="2" id="KW-1185">Reference proteome</keyword>
<dbReference type="EMBL" id="CAJJDP010000126">
    <property type="protein sequence ID" value="CAD8202239.1"/>
    <property type="molecule type" value="Genomic_DNA"/>
</dbReference>
<dbReference type="Proteomes" id="UP000683925">
    <property type="component" value="Unassembled WGS sequence"/>
</dbReference>
<name>A0A8S1XMI4_PAROT</name>
<organism evidence="1 2">
    <name type="scientific">Paramecium octaurelia</name>
    <dbReference type="NCBI Taxonomy" id="43137"/>
    <lineage>
        <taxon>Eukaryota</taxon>
        <taxon>Sar</taxon>
        <taxon>Alveolata</taxon>
        <taxon>Ciliophora</taxon>
        <taxon>Intramacronucleata</taxon>
        <taxon>Oligohymenophorea</taxon>
        <taxon>Peniculida</taxon>
        <taxon>Parameciidae</taxon>
        <taxon>Paramecium</taxon>
    </lineage>
</organism>
<accession>A0A8S1XMI4</accession>
<protein>
    <submittedName>
        <fullName evidence="1">Uncharacterized protein</fullName>
    </submittedName>
</protein>
<evidence type="ECO:0000313" key="1">
    <source>
        <dbReference type="EMBL" id="CAD8202239.1"/>
    </source>
</evidence>
<sequence length="83" mass="9649">MGFESKNIKRIKLRIFEKQGKIESQFKNEGKSSQLQQQLNSSFNQDRVLIFDPNQEGELQQQGEDLVVKDSSWSIYDGEIIQV</sequence>
<evidence type="ECO:0000313" key="2">
    <source>
        <dbReference type="Proteomes" id="UP000683925"/>
    </source>
</evidence>
<comment type="caution">
    <text evidence="1">The sequence shown here is derived from an EMBL/GenBank/DDBJ whole genome shotgun (WGS) entry which is preliminary data.</text>
</comment>
<reference evidence="1" key="1">
    <citation type="submission" date="2021-01" db="EMBL/GenBank/DDBJ databases">
        <authorList>
            <consortium name="Genoscope - CEA"/>
            <person name="William W."/>
        </authorList>
    </citation>
    <scope>NUCLEOTIDE SEQUENCE</scope>
</reference>